<evidence type="ECO:0000256" key="5">
    <source>
        <dbReference type="PIRSR" id="PIRSR606710-2"/>
    </source>
</evidence>
<organism evidence="8 9">
    <name type="scientific">Providencia sneebia DSM 19967</name>
    <dbReference type="NCBI Taxonomy" id="1141660"/>
    <lineage>
        <taxon>Bacteria</taxon>
        <taxon>Pseudomonadati</taxon>
        <taxon>Pseudomonadota</taxon>
        <taxon>Gammaproteobacteria</taxon>
        <taxon>Enterobacterales</taxon>
        <taxon>Morganellaceae</taxon>
        <taxon>Providencia</taxon>
    </lineage>
</organism>
<protein>
    <submittedName>
        <fullName evidence="8">Xylan 1,4-beta-xylosidase</fullName>
    </submittedName>
</protein>
<accession>K8WBN0</accession>
<dbReference type="OrthoDB" id="9801455at2"/>
<dbReference type="GO" id="GO:0004553">
    <property type="term" value="F:hydrolase activity, hydrolyzing O-glycosyl compounds"/>
    <property type="evidence" value="ECO:0007669"/>
    <property type="project" value="InterPro"/>
</dbReference>
<dbReference type="InterPro" id="IPR006710">
    <property type="entry name" value="Glyco_hydro_43"/>
</dbReference>
<dbReference type="InterPro" id="IPR023296">
    <property type="entry name" value="Glyco_hydro_beta-prop_sf"/>
</dbReference>
<feature type="active site" description="Proton acceptor" evidence="4">
    <location>
        <position position="13"/>
    </location>
</feature>
<proteinExistence type="inferred from homology"/>
<dbReference type="SUPFAM" id="SSF75005">
    <property type="entry name" value="Arabinanase/levansucrase/invertase"/>
    <property type="match status" value="1"/>
</dbReference>
<evidence type="ECO:0000313" key="9">
    <source>
        <dbReference type="Proteomes" id="UP000010290"/>
    </source>
</evidence>
<dbReference type="RefSeq" id="WP_008915423.1">
    <property type="nucleotide sequence ID" value="NZ_CM001773.1"/>
</dbReference>
<dbReference type="PATRIC" id="fig|1141660.3.peg.1596"/>
<evidence type="ECO:0000256" key="3">
    <source>
        <dbReference type="ARBA" id="ARBA00023295"/>
    </source>
</evidence>
<reference evidence="8 9" key="1">
    <citation type="journal article" date="2012" name="BMC Genomics">
        <title>Comparative genomics of bacteria in the genus Providencia isolated from wild Drosophila melanogaster.</title>
        <authorList>
            <person name="Galac M.R."/>
            <person name="Lazzaro B.P."/>
        </authorList>
    </citation>
    <scope>NUCLEOTIDE SEQUENCE [LARGE SCALE GENOMIC DNA]</scope>
    <source>
        <strain evidence="8 9">DSM 19967</strain>
    </source>
</reference>
<feature type="site" description="Important for catalytic activity, responsible for pKa modulation of the active site Glu and correct orientation of both the proton donor and substrate" evidence="5">
    <location>
        <position position="128"/>
    </location>
</feature>
<dbReference type="Pfam" id="PF04616">
    <property type="entry name" value="Glyco_hydro_43"/>
    <property type="match status" value="1"/>
</dbReference>
<name>K8WBN0_9GAMM</name>
<dbReference type="EMBL" id="AKKN01000008">
    <property type="protein sequence ID" value="EKT57311.1"/>
    <property type="molecule type" value="Genomic_DNA"/>
</dbReference>
<dbReference type="PANTHER" id="PTHR42812">
    <property type="entry name" value="BETA-XYLOSIDASE"/>
    <property type="match status" value="1"/>
</dbReference>
<feature type="domain" description="Beta-xylosidase C-terminal Concanavalin A-like" evidence="7">
    <location>
        <begin position="352"/>
        <end position="548"/>
    </location>
</feature>
<sequence length="560" mass="64079">MIKNPILKGFNADPAICRRGDDYYIAVSSFEWFPGIPIYHSTDLENWTLHTHALQDAETISLNKLRSAKGIWAPCLTWCEQDQKFYVLYGIMNSMNGRYFDVDNYLITASDINGPWSEPVYLHSAGYDASIVHDDNGKKWIVAVDWETRDDHQLAISVVEFDPKTNSTIGYPKRIWQGIYGTGAEGAHITKRGEYYYIMCAEGGTGYGHCITMGRAKNILGPYEKDPENPILTSVKADTLDTPVNIVQESAASFDKDYLRIECFNPESVLQKSGHGSYIETDDGRVFLTHLCSRPFVPELACTLGRESAIQEMYWTEDNWMRLKGGGNLAKQYVAICSDEPINEDEQLIEHIDFNRDSLPINLYTPRIDNKTFSSLTEKNGYLSLRGHESLCSENKVSLIARKLTSVHATITTKIDFNPEVFQHSAGLVLYYDNMNYLFLQKTFDEDKNTSVFYIIHIDNGLKKEDHLNEIYDVDDEVYLKLNIQGKTLFFEWSTDDVNYQKIGEDYNTTLFSDEYSRYGEFTGSFVGIACVDHMYHKQQAHFKFLEYAAFEHYPVADLS</sequence>
<dbReference type="AlphaFoldDB" id="K8WBN0"/>
<evidence type="ECO:0000256" key="1">
    <source>
        <dbReference type="ARBA" id="ARBA00009865"/>
    </source>
</evidence>
<keyword evidence="3 6" id="KW-0326">Glycosidase</keyword>
<dbReference type="SUPFAM" id="SSF49899">
    <property type="entry name" value="Concanavalin A-like lectins/glucanases"/>
    <property type="match status" value="1"/>
</dbReference>
<evidence type="ECO:0000256" key="2">
    <source>
        <dbReference type="ARBA" id="ARBA00022801"/>
    </source>
</evidence>
<comment type="similarity">
    <text evidence="1 6">Belongs to the glycosyl hydrolase 43 family.</text>
</comment>
<evidence type="ECO:0000256" key="6">
    <source>
        <dbReference type="RuleBase" id="RU361187"/>
    </source>
</evidence>
<feature type="active site" description="Proton donor" evidence="4">
    <location>
        <position position="185"/>
    </location>
</feature>
<comment type="caution">
    <text evidence="8">The sequence shown here is derived from an EMBL/GenBank/DDBJ whole genome shotgun (WGS) entry which is preliminary data.</text>
</comment>
<dbReference type="GO" id="GO:0005975">
    <property type="term" value="P:carbohydrate metabolic process"/>
    <property type="evidence" value="ECO:0007669"/>
    <property type="project" value="InterPro"/>
</dbReference>
<dbReference type="InterPro" id="IPR051795">
    <property type="entry name" value="Glycosyl_Hydrlase_43"/>
</dbReference>
<dbReference type="HOGENOM" id="CLU_016508_2_1_6"/>
<dbReference type="InterPro" id="IPR013320">
    <property type="entry name" value="ConA-like_dom_sf"/>
</dbReference>
<dbReference type="PANTHER" id="PTHR42812:SF12">
    <property type="entry name" value="BETA-XYLOSIDASE-RELATED"/>
    <property type="match status" value="1"/>
</dbReference>
<dbReference type="Pfam" id="PF17851">
    <property type="entry name" value="GH43_C2"/>
    <property type="match status" value="1"/>
</dbReference>
<dbReference type="InterPro" id="IPR041542">
    <property type="entry name" value="GH43_C2"/>
</dbReference>
<evidence type="ECO:0000313" key="8">
    <source>
        <dbReference type="EMBL" id="EKT57311.1"/>
    </source>
</evidence>
<dbReference type="Gene3D" id="2.60.120.200">
    <property type="match status" value="1"/>
</dbReference>
<dbReference type="Proteomes" id="UP000010290">
    <property type="component" value="Chromosome"/>
</dbReference>
<evidence type="ECO:0000259" key="7">
    <source>
        <dbReference type="Pfam" id="PF17851"/>
    </source>
</evidence>
<gene>
    <name evidence="8" type="ORF">OO7_07980</name>
</gene>
<dbReference type="Gene3D" id="2.115.10.20">
    <property type="entry name" value="Glycosyl hydrolase domain, family 43"/>
    <property type="match status" value="1"/>
</dbReference>
<keyword evidence="2 6" id="KW-0378">Hydrolase</keyword>
<keyword evidence="9" id="KW-1185">Reference proteome</keyword>
<evidence type="ECO:0000256" key="4">
    <source>
        <dbReference type="PIRSR" id="PIRSR606710-1"/>
    </source>
</evidence>